<proteinExistence type="predicted"/>
<dbReference type="Proteomes" id="UP001165289">
    <property type="component" value="Unassembled WGS sequence"/>
</dbReference>
<gene>
    <name evidence="1" type="ORF">LOD99_6356</name>
</gene>
<reference evidence="1 2" key="1">
    <citation type="journal article" date="2023" name="BMC Biol.">
        <title>The compact genome of the sponge Oopsacas minuta (Hexactinellida) is lacking key metazoan core genes.</title>
        <authorList>
            <person name="Santini S."/>
            <person name="Schenkelaars Q."/>
            <person name="Jourda C."/>
            <person name="Duchesne M."/>
            <person name="Belahbib H."/>
            <person name="Rocher C."/>
            <person name="Selva M."/>
            <person name="Riesgo A."/>
            <person name="Vervoort M."/>
            <person name="Leys S.P."/>
            <person name="Kodjabachian L."/>
            <person name="Le Bivic A."/>
            <person name="Borchiellini C."/>
            <person name="Claverie J.M."/>
            <person name="Renard E."/>
        </authorList>
    </citation>
    <scope>NUCLEOTIDE SEQUENCE [LARGE SCALE GENOMIC DNA]</scope>
    <source>
        <strain evidence="1">SPO-2</strain>
    </source>
</reference>
<organism evidence="1 2">
    <name type="scientific">Oopsacas minuta</name>
    <dbReference type="NCBI Taxonomy" id="111878"/>
    <lineage>
        <taxon>Eukaryota</taxon>
        <taxon>Metazoa</taxon>
        <taxon>Porifera</taxon>
        <taxon>Hexactinellida</taxon>
        <taxon>Hexasterophora</taxon>
        <taxon>Lyssacinosida</taxon>
        <taxon>Leucopsacidae</taxon>
        <taxon>Oopsacas</taxon>
    </lineage>
</organism>
<keyword evidence="2" id="KW-1185">Reference proteome</keyword>
<name>A0AAV7JMF1_9METZ</name>
<dbReference type="PANTHER" id="PTHR45749:SF14">
    <property type="entry name" value="TTF-TYPE DOMAIN-CONTAINING PROTEIN"/>
    <property type="match status" value="1"/>
</dbReference>
<accession>A0AAV7JMF1</accession>
<comment type="caution">
    <text evidence="1">The sequence shown here is derived from an EMBL/GenBank/DDBJ whole genome shotgun (WGS) entry which is preliminary data.</text>
</comment>
<dbReference type="SUPFAM" id="SSF53098">
    <property type="entry name" value="Ribonuclease H-like"/>
    <property type="match status" value="1"/>
</dbReference>
<evidence type="ECO:0000313" key="1">
    <source>
        <dbReference type="EMBL" id="KAI6649992.1"/>
    </source>
</evidence>
<dbReference type="PANTHER" id="PTHR45749">
    <property type="match status" value="1"/>
</dbReference>
<evidence type="ECO:0000313" key="2">
    <source>
        <dbReference type="Proteomes" id="UP001165289"/>
    </source>
</evidence>
<sequence length="388" mass="44317">MDESEDITVKEQVVFAVRIVHPETFEVSEQFLGFAETAETTGEALAKLAEVSLTAIGLDFQGMCGMAFDGAASMTGKSKGVRTRLRSKYPFARFLYCKGHCLNLVLQEAVRQGASMKRCIDIIQSVTVYVKSSSRRLASFTEFENGLEDYVETEKLKKLCSTRWVKRMPATRKFFATLARLLHLEAVVQGGEFYRQCKATSEEMDLEAPTVPRGLNISERRRIGGRIVPVTESDFETYFMSQYRALFQTALDEIEERFHVDEAIVALEDVLIRYPETEASEVAIRTVSEVFTADVGAKALRREVKTVRLIRPDRDEWHVLDLCQNFSLIPCCAWSYLTFVPVYVCSLYKLNHLYCRARLLCYEEAEDLPQKHMWSSSFQSRSNLSRAR</sequence>
<dbReference type="EMBL" id="JAKMXF010000316">
    <property type="protein sequence ID" value="KAI6649992.1"/>
    <property type="molecule type" value="Genomic_DNA"/>
</dbReference>
<dbReference type="InterPro" id="IPR012337">
    <property type="entry name" value="RNaseH-like_sf"/>
</dbReference>
<protein>
    <submittedName>
        <fullName evidence="1">Zinc finger MYM-type protein 1-like</fullName>
    </submittedName>
</protein>
<dbReference type="AlphaFoldDB" id="A0AAV7JMF1"/>